<keyword evidence="4 7" id="KW-0812">Transmembrane</keyword>
<feature type="transmembrane region" description="Helical" evidence="7">
    <location>
        <begin position="33"/>
        <end position="55"/>
    </location>
</feature>
<dbReference type="GO" id="GO:0005886">
    <property type="term" value="C:plasma membrane"/>
    <property type="evidence" value="ECO:0007669"/>
    <property type="project" value="UniProtKB-SubCell"/>
</dbReference>
<keyword evidence="6 7" id="KW-0472">Membrane</keyword>
<evidence type="ECO:0000256" key="3">
    <source>
        <dbReference type="ARBA" id="ARBA00022475"/>
    </source>
</evidence>
<evidence type="ECO:0000256" key="6">
    <source>
        <dbReference type="ARBA" id="ARBA00023136"/>
    </source>
</evidence>
<accession>A0A916SUK6</accession>
<evidence type="ECO:0000259" key="9">
    <source>
        <dbReference type="PROSITE" id="PS50928"/>
    </source>
</evidence>
<protein>
    <submittedName>
        <fullName evidence="10">Sugar ABC transporter permease</fullName>
    </submittedName>
</protein>
<dbReference type="RefSeq" id="WP_188835325.1">
    <property type="nucleotide sequence ID" value="NZ_BMHI01000001.1"/>
</dbReference>
<dbReference type="Proteomes" id="UP000636793">
    <property type="component" value="Unassembled WGS sequence"/>
</dbReference>
<dbReference type="InterPro" id="IPR000515">
    <property type="entry name" value="MetI-like"/>
</dbReference>
<keyword evidence="5 7" id="KW-1133">Transmembrane helix</keyword>
<feature type="transmembrane region" description="Helical" evidence="7">
    <location>
        <begin position="263"/>
        <end position="283"/>
    </location>
</feature>
<feature type="transmembrane region" description="Helical" evidence="7">
    <location>
        <begin position="165"/>
        <end position="183"/>
    </location>
</feature>
<evidence type="ECO:0000256" key="1">
    <source>
        <dbReference type="ARBA" id="ARBA00004651"/>
    </source>
</evidence>
<dbReference type="PANTHER" id="PTHR43744:SF8">
    <property type="entry name" value="SN-GLYCEROL-3-PHOSPHATE TRANSPORT SYSTEM PERMEASE PROTEIN UGPE"/>
    <property type="match status" value="1"/>
</dbReference>
<reference evidence="10" key="2">
    <citation type="submission" date="2020-09" db="EMBL/GenBank/DDBJ databases">
        <authorList>
            <person name="Sun Q."/>
            <person name="Zhou Y."/>
        </authorList>
    </citation>
    <scope>NUCLEOTIDE SEQUENCE</scope>
    <source>
        <strain evidence="10">CGMCC 1.15085</strain>
    </source>
</reference>
<keyword evidence="11" id="KW-1185">Reference proteome</keyword>
<evidence type="ECO:0000256" key="7">
    <source>
        <dbReference type="RuleBase" id="RU363032"/>
    </source>
</evidence>
<comment type="similarity">
    <text evidence="7">Belongs to the binding-protein-dependent transport system permease family.</text>
</comment>
<keyword evidence="2 7" id="KW-0813">Transport</keyword>
<evidence type="ECO:0000256" key="2">
    <source>
        <dbReference type="ARBA" id="ARBA00022448"/>
    </source>
</evidence>
<dbReference type="SUPFAM" id="SSF161098">
    <property type="entry name" value="MetI-like"/>
    <property type="match status" value="1"/>
</dbReference>
<dbReference type="Pfam" id="PF00528">
    <property type="entry name" value="BPD_transp_1"/>
    <property type="match status" value="1"/>
</dbReference>
<dbReference type="InterPro" id="IPR035906">
    <property type="entry name" value="MetI-like_sf"/>
</dbReference>
<dbReference type="Gene3D" id="1.10.3720.10">
    <property type="entry name" value="MetI-like"/>
    <property type="match status" value="1"/>
</dbReference>
<evidence type="ECO:0000313" key="11">
    <source>
        <dbReference type="Proteomes" id="UP000636793"/>
    </source>
</evidence>
<evidence type="ECO:0000256" key="4">
    <source>
        <dbReference type="ARBA" id="ARBA00022692"/>
    </source>
</evidence>
<dbReference type="AlphaFoldDB" id="A0A916SUK6"/>
<proteinExistence type="inferred from homology"/>
<sequence length="298" mass="32648">MSVDLTKPTGVETADDPAPRPRRRRRRFTPGQVLLGVVLAVLGVVMLAPLVWLLVQSFTEEGDAFGIPPGWLPKPFTTQNFQDIDGLIPFWRMALNSLIVAVISTGGSLLVSVLAAYGFSRLPFRGRDRIFALMLAALMVPVQMTIIPVFILMRNLHMIDTLQALWLPALINVFSIFFFRQYFNTIPKELDEAARIDGASHLWILFRLIVPLSGPALAAMAILTFEASWNNYFGPLIFLSSHDKMTLPIGLVTLQAGQGGSSVVVFAAITAVVVPVLVVFLIFQRAFVASIASAGIRG</sequence>
<dbReference type="GO" id="GO:0055085">
    <property type="term" value="P:transmembrane transport"/>
    <property type="evidence" value="ECO:0007669"/>
    <property type="project" value="InterPro"/>
</dbReference>
<evidence type="ECO:0000313" key="10">
    <source>
        <dbReference type="EMBL" id="GGB17775.1"/>
    </source>
</evidence>
<reference evidence="10" key="1">
    <citation type="journal article" date="2014" name="Int. J. Syst. Evol. Microbiol.">
        <title>Complete genome sequence of Corynebacterium casei LMG S-19264T (=DSM 44701T), isolated from a smear-ripened cheese.</title>
        <authorList>
            <consortium name="US DOE Joint Genome Institute (JGI-PGF)"/>
            <person name="Walter F."/>
            <person name="Albersmeier A."/>
            <person name="Kalinowski J."/>
            <person name="Ruckert C."/>
        </authorList>
    </citation>
    <scope>NUCLEOTIDE SEQUENCE</scope>
    <source>
        <strain evidence="10">CGMCC 1.15085</strain>
    </source>
</reference>
<keyword evidence="3" id="KW-1003">Cell membrane</keyword>
<comment type="caution">
    <text evidence="10">The sequence shown here is derived from an EMBL/GenBank/DDBJ whole genome shotgun (WGS) entry which is preliminary data.</text>
</comment>
<feature type="region of interest" description="Disordered" evidence="8">
    <location>
        <begin position="1"/>
        <end position="25"/>
    </location>
</feature>
<dbReference type="PROSITE" id="PS50928">
    <property type="entry name" value="ABC_TM1"/>
    <property type="match status" value="1"/>
</dbReference>
<organism evidence="10 11">
    <name type="scientific">Flexivirga endophytica</name>
    <dbReference type="NCBI Taxonomy" id="1849103"/>
    <lineage>
        <taxon>Bacteria</taxon>
        <taxon>Bacillati</taxon>
        <taxon>Actinomycetota</taxon>
        <taxon>Actinomycetes</taxon>
        <taxon>Micrococcales</taxon>
        <taxon>Dermacoccaceae</taxon>
        <taxon>Flexivirga</taxon>
    </lineage>
</organism>
<feature type="transmembrane region" description="Helical" evidence="7">
    <location>
        <begin position="131"/>
        <end position="153"/>
    </location>
</feature>
<name>A0A916SUK6_9MICO</name>
<comment type="subcellular location">
    <subcellularLocation>
        <location evidence="1 7">Cell membrane</location>
        <topology evidence="1 7">Multi-pass membrane protein</topology>
    </subcellularLocation>
</comment>
<dbReference type="PANTHER" id="PTHR43744">
    <property type="entry name" value="ABC TRANSPORTER PERMEASE PROTEIN MG189-RELATED-RELATED"/>
    <property type="match status" value="1"/>
</dbReference>
<gene>
    <name evidence="10" type="primary">lacG</name>
    <name evidence="10" type="ORF">GCM10011492_04540</name>
</gene>
<feature type="domain" description="ABC transmembrane type-1" evidence="9">
    <location>
        <begin position="94"/>
        <end position="283"/>
    </location>
</feature>
<evidence type="ECO:0000256" key="5">
    <source>
        <dbReference type="ARBA" id="ARBA00022989"/>
    </source>
</evidence>
<feature type="transmembrane region" description="Helical" evidence="7">
    <location>
        <begin position="204"/>
        <end position="225"/>
    </location>
</feature>
<dbReference type="CDD" id="cd06261">
    <property type="entry name" value="TM_PBP2"/>
    <property type="match status" value="1"/>
</dbReference>
<evidence type="ECO:0000256" key="8">
    <source>
        <dbReference type="SAM" id="MobiDB-lite"/>
    </source>
</evidence>
<dbReference type="EMBL" id="BMHI01000001">
    <property type="protein sequence ID" value="GGB17775.1"/>
    <property type="molecule type" value="Genomic_DNA"/>
</dbReference>
<feature type="transmembrane region" description="Helical" evidence="7">
    <location>
        <begin position="98"/>
        <end position="119"/>
    </location>
</feature>